<dbReference type="EMBL" id="VTEU01000002">
    <property type="protein sequence ID" value="TYS60117.1"/>
    <property type="molecule type" value="Genomic_DNA"/>
</dbReference>
<dbReference type="AlphaFoldDB" id="A0AA94WS05"/>
<accession>A0AA94WS05</accession>
<name>A0AA94WS05_9BACI</name>
<evidence type="ECO:0000313" key="5">
    <source>
        <dbReference type="Proteomes" id="UP000323393"/>
    </source>
</evidence>
<dbReference type="InterPro" id="IPR036291">
    <property type="entry name" value="NAD(P)-bd_dom_sf"/>
</dbReference>
<dbReference type="Pfam" id="PF01408">
    <property type="entry name" value="GFO_IDH_MocA"/>
    <property type="match status" value="1"/>
</dbReference>
<organism evidence="4 5">
    <name type="scientific">Sutcliffiella horikoshii</name>
    <dbReference type="NCBI Taxonomy" id="79883"/>
    <lineage>
        <taxon>Bacteria</taxon>
        <taxon>Bacillati</taxon>
        <taxon>Bacillota</taxon>
        <taxon>Bacilli</taxon>
        <taxon>Bacillales</taxon>
        <taxon>Bacillaceae</taxon>
        <taxon>Sutcliffiella</taxon>
    </lineage>
</organism>
<dbReference type="Proteomes" id="UP000323393">
    <property type="component" value="Unassembled WGS sequence"/>
</dbReference>
<evidence type="ECO:0000256" key="1">
    <source>
        <dbReference type="ARBA" id="ARBA00023002"/>
    </source>
</evidence>
<dbReference type="GO" id="GO:0016491">
    <property type="term" value="F:oxidoreductase activity"/>
    <property type="evidence" value="ECO:0007669"/>
    <property type="project" value="UniProtKB-KW"/>
</dbReference>
<dbReference type="PANTHER" id="PTHR43818">
    <property type="entry name" value="BCDNA.GH03377"/>
    <property type="match status" value="1"/>
</dbReference>
<gene>
    <name evidence="4" type="ORF">FZC74_08200</name>
</gene>
<dbReference type="GO" id="GO:0000166">
    <property type="term" value="F:nucleotide binding"/>
    <property type="evidence" value="ECO:0007669"/>
    <property type="project" value="InterPro"/>
</dbReference>
<reference evidence="4 5" key="1">
    <citation type="submission" date="2019-08" db="EMBL/GenBank/DDBJ databases">
        <title>Bacillus genomes from the desert of Cuatro Cienegas, Coahuila.</title>
        <authorList>
            <person name="Olmedo-Alvarez G."/>
        </authorList>
    </citation>
    <scope>NUCLEOTIDE SEQUENCE [LARGE SCALE GENOMIC DNA]</scope>
    <source>
        <strain evidence="4 5">CH88_3T</strain>
    </source>
</reference>
<keyword evidence="1" id="KW-0560">Oxidoreductase</keyword>
<dbReference type="InterPro" id="IPR050463">
    <property type="entry name" value="Gfo/Idh/MocA_oxidrdct_glycsds"/>
</dbReference>
<feature type="domain" description="Gfo/Idh/MocA-like oxidoreductase N-terminal" evidence="2">
    <location>
        <begin position="5"/>
        <end position="120"/>
    </location>
</feature>
<evidence type="ECO:0000313" key="4">
    <source>
        <dbReference type="EMBL" id="TYS60117.1"/>
    </source>
</evidence>
<proteinExistence type="predicted"/>
<dbReference type="Gene3D" id="3.40.50.720">
    <property type="entry name" value="NAD(P)-binding Rossmann-like Domain"/>
    <property type="match status" value="1"/>
</dbReference>
<dbReference type="Gene3D" id="3.30.360.10">
    <property type="entry name" value="Dihydrodipicolinate Reductase, domain 2"/>
    <property type="match status" value="1"/>
</dbReference>
<dbReference type="InterPro" id="IPR055170">
    <property type="entry name" value="GFO_IDH_MocA-like_dom"/>
</dbReference>
<dbReference type="PANTHER" id="PTHR43818:SF11">
    <property type="entry name" value="BCDNA.GH03377"/>
    <property type="match status" value="1"/>
</dbReference>
<protein>
    <submittedName>
        <fullName evidence="4">Gfo/Idh/MocA family oxidoreductase</fullName>
    </submittedName>
</protein>
<evidence type="ECO:0000259" key="3">
    <source>
        <dbReference type="Pfam" id="PF22725"/>
    </source>
</evidence>
<dbReference type="Pfam" id="PF22725">
    <property type="entry name" value="GFO_IDH_MocA_C3"/>
    <property type="match status" value="1"/>
</dbReference>
<dbReference type="SUPFAM" id="SSF55347">
    <property type="entry name" value="Glyceraldehyde-3-phosphate dehydrogenase-like, C-terminal domain"/>
    <property type="match status" value="1"/>
</dbReference>
<sequence length="372" mass="40478">MLKKVKVGVIGTGTISGIYLEAPTKFSILDIVAVADLNLDRAKEKAAEYNVEKVYTVEEMLADPEIEMVINLTIPKAHYEVTLAALEAGKHVFVEKPLTIDVEEGKKLLELAEQKGLRVGCAPDTFLGGALQTCRKLIDEGVIGKPVAASGFMLGAGPEGWHPAPDFYYQKGGGPMFDMGPYYLTAFIHLLGPIKRVTGSTQLAFEKRTVTREEDYGRQIPVETPTHVTGLLDFENGAVGTLITSFDVMGGTQLPCMEIYGTKGTLSVPDPNNFGGAIRVREMGAHDFKDVPLEYGYSDNSRGIGAADMAHAIRAGRNHRANGHMALQVLEVMHAIHESSVEGEHVHIENACSRPEILPFGLSQDNQELFEK</sequence>
<evidence type="ECO:0000259" key="2">
    <source>
        <dbReference type="Pfam" id="PF01408"/>
    </source>
</evidence>
<dbReference type="SUPFAM" id="SSF51735">
    <property type="entry name" value="NAD(P)-binding Rossmann-fold domains"/>
    <property type="match status" value="1"/>
</dbReference>
<comment type="caution">
    <text evidence="4">The sequence shown here is derived from an EMBL/GenBank/DDBJ whole genome shotgun (WGS) entry which is preliminary data.</text>
</comment>
<feature type="domain" description="GFO/IDH/MocA-like oxidoreductase" evidence="3">
    <location>
        <begin position="132"/>
        <end position="266"/>
    </location>
</feature>
<dbReference type="InterPro" id="IPR000683">
    <property type="entry name" value="Gfo/Idh/MocA-like_OxRdtase_N"/>
</dbReference>